<dbReference type="OrthoDB" id="9079860at2"/>
<dbReference type="STRING" id="445709.ABW99_05040"/>
<reference evidence="4" key="1">
    <citation type="submission" date="2015-06" db="EMBL/GenBank/DDBJ databases">
        <authorList>
            <person name="Hoefler B.C."/>
            <person name="Straight P.D."/>
        </authorList>
    </citation>
    <scope>NUCLEOTIDE SEQUENCE [LARGE SCALE GENOMIC DNA]</scope>
    <source>
        <strain evidence="4">DSM 25325</strain>
    </source>
</reference>
<feature type="transmembrane region" description="Helical" evidence="2">
    <location>
        <begin position="93"/>
        <end position="111"/>
    </location>
</feature>
<feature type="transmembrane region" description="Helical" evidence="2">
    <location>
        <begin position="38"/>
        <end position="57"/>
    </location>
</feature>
<feature type="transmembrane region" description="Helical" evidence="2">
    <location>
        <begin position="191"/>
        <end position="212"/>
    </location>
</feature>
<keyword evidence="4" id="KW-1185">Reference proteome</keyword>
<dbReference type="Proteomes" id="UP000036700">
    <property type="component" value="Chromosome"/>
</dbReference>
<evidence type="ECO:0000313" key="3">
    <source>
        <dbReference type="EMBL" id="ALX34871.1"/>
    </source>
</evidence>
<evidence type="ECO:0000256" key="2">
    <source>
        <dbReference type="SAM" id="Phobius"/>
    </source>
</evidence>
<organism evidence="3 4">
    <name type="scientific">Pandoraea thiooxydans</name>
    <dbReference type="NCBI Taxonomy" id="445709"/>
    <lineage>
        <taxon>Bacteria</taxon>
        <taxon>Pseudomonadati</taxon>
        <taxon>Pseudomonadota</taxon>
        <taxon>Betaproteobacteria</taxon>
        <taxon>Burkholderiales</taxon>
        <taxon>Burkholderiaceae</taxon>
        <taxon>Pandoraea</taxon>
    </lineage>
</organism>
<dbReference type="EMBL" id="CP011568">
    <property type="protein sequence ID" value="ALX34871.1"/>
    <property type="molecule type" value="Genomic_DNA"/>
</dbReference>
<keyword evidence="2" id="KW-0472">Membrane</keyword>
<sequence length="322" mass="34148">MRLDVPTLDTLALSIFVGSTLVLTCLSHAFAQTKALRYWAVGLALMCGSMACCMAYAATRGDVWLIASAALNLQYRVLTWSGVRRLFGASARLGAGFAACGLFWVLYGAAVMFERSLIEQAVLVAFFFTPFRLLTIREVSRRHWRDTRLGRIMVGVANGVLAISALAPLALTLAGSGKSALLIGSPASASALYAVAFASDVLLVAGLIVLAMQQVIAEEALHARLDKGIMQAERTAGASRAGDRRGLAVPAHKGDTERHRRLPWSSRVPNVRGLAAHGREHGCGSAAPCQGVASCATARTPTVPHAAQGRRDAARAIVSKNR</sequence>
<feature type="transmembrane region" description="Helical" evidence="2">
    <location>
        <begin position="12"/>
        <end position="31"/>
    </location>
</feature>
<name>A0A0U4DL55_9BURK</name>
<keyword evidence="2" id="KW-0812">Transmembrane</keyword>
<dbReference type="KEGG" id="ptx:ABW99_05040"/>
<keyword evidence="2" id="KW-1133">Transmembrane helix</keyword>
<gene>
    <name evidence="3" type="ORF">ABW99_05040</name>
</gene>
<dbReference type="RefSeq" id="WP_052892599.1">
    <property type="nucleotide sequence ID" value="NZ_CP011568.3"/>
</dbReference>
<evidence type="ECO:0000313" key="4">
    <source>
        <dbReference type="Proteomes" id="UP000036700"/>
    </source>
</evidence>
<proteinExistence type="predicted"/>
<feature type="transmembrane region" description="Helical" evidence="2">
    <location>
        <begin position="63"/>
        <end position="81"/>
    </location>
</feature>
<protein>
    <submittedName>
        <fullName evidence="3">Uncharacterized protein</fullName>
    </submittedName>
</protein>
<accession>A0A0U4DL55</accession>
<evidence type="ECO:0000256" key="1">
    <source>
        <dbReference type="SAM" id="MobiDB-lite"/>
    </source>
</evidence>
<feature type="transmembrane region" description="Helical" evidence="2">
    <location>
        <begin position="117"/>
        <end position="136"/>
    </location>
</feature>
<feature type="region of interest" description="Disordered" evidence="1">
    <location>
        <begin position="303"/>
        <end position="322"/>
    </location>
</feature>
<dbReference type="AlphaFoldDB" id="A0A0U4DL55"/>
<feature type="transmembrane region" description="Helical" evidence="2">
    <location>
        <begin position="148"/>
        <end position="171"/>
    </location>
</feature>